<protein>
    <recommendedName>
        <fullName evidence="4">HTH CENPB-type domain-containing protein</fullName>
    </recommendedName>
</protein>
<dbReference type="InterPro" id="IPR006600">
    <property type="entry name" value="HTH_CenpB_DNA-bd_dom"/>
</dbReference>
<dbReference type="Proteomes" id="UP000708208">
    <property type="component" value="Unassembled WGS sequence"/>
</dbReference>
<dbReference type="AlphaFoldDB" id="A0A8J2LEC1"/>
<dbReference type="InterPro" id="IPR007889">
    <property type="entry name" value="HTH_Psq"/>
</dbReference>
<gene>
    <name evidence="5" type="ORF">AFUS01_LOCUS31362</name>
</gene>
<dbReference type="PANTHER" id="PTHR19303:SF73">
    <property type="entry name" value="PROTEIN PDC2"/>
    <property type="match status" value="1"/>
</dbReference>
<dbReference type="OrthoDB" id="9909311at2759"/>
<dbReference type="Pfam" id="PF03221">
    <property type="entry name" value="HTH_Tnp_Tc5"/>
    <property type="match status" value="1"/>
</dbReference>
<organism evidence="5 6">
    <name type="scientific">Allacma fusca</name>
    <dbReference type="NCBI Taxonomy" id="39272"/>
    <lineage>
        <taxon>Eukaryota</taxon>
        <taxon>Metazoa</taxon>
        <taxon>Ecdysozoa</taxon>
        <taxon>Arthropoda</taxon>
        <taxon>Hexapoda</taxon>
        <taxon>Collembola</taxon>
        <taxon>Symphypleona</taxon>
        <taxon>Sminthuridae</taxon>
        <taxon>Allacma</taxon>
    </lineage>
</organism>
<proteinExistence type="predicted"/>
<dbReference type="SMART" id="SM00674">
    <property type="entry name" value="CENPB"/>
    <property type="match status" value="1"/>
</dbReference>
<sequence>MDERTNVQRKRRNALSVRDKITIIEKMEQGRKQVDVAKEMKIPRQTVQKTWRSREKIRSQFKSKNYDRKKMRTPEYDDIDMSLLEWFKLQRNRGIPLGGSLLLEKAAEFARWFGKTKFQASSGWFTKWKQRHNIAFKTVSGELAQVDLSITLNWIQYVYSTVAQRYEARDIFNADETGLFYKALPDRPFYFKGKTCSGGNHSKDRLTVLLCCNKDGAEKLKPLVIGKYANPRCFAKLKSRESLPVYYYANKKAWMVTTIFSEWLRKINKQVQKRKILLLLDNCSSHPKDIRLSNVELLFLPPNATSVIQPLDQGIINELKKHYRRKLVHKHGFKFKVATAGTETDDDIISRVLGVNCDSEEI</sequence>
<comment type="subcellular location">
    <subcellularLocation>
        <location evidence="1">Nucleus</location>
    </subcellularLocation>
</comment>
<keyword evidence="6" id="KW-1185">Reference proteome</keyword>
<dbReference type="InterPro" id="IPR004875">
    <property type="entry name" value="DDE_SF_endonuclease_dom"/>
</dbReference>
<evidence type="ECO:0000256" key="1">
    <source>
        <dbReference type="ARBA" id="ARBA00004123"/>
    </source>
</evidence>
<feature type="domain" description="HTH CENPB-type" evidence="4">
    <location>
        <begin position="67"/>
        <end position="138"/>
    </location>
</feature>
<evidence type="ECO:0000256" key="3">
    <source>
        <dbReference type="ARBA" id="ARBA00023242"/>
    </source>
</evidence>
<evidence type="ECO:0000313" key="6">
    <source>
        <dbReference type="Proteomes" id="UP000708208"/>
    </source>
</evidence>
<evidence type="ECO:0000259" key="4">
    <source>
        <dbReference type="PROSITE" id="PS51253"/>
    </source>
</evidence>
<dbReference type="GO" id="GO:0005634">
    <property type="term" value="C:nucleus"/>
    <property type="evidence" value="ECO:0007669"/>
    <property type="project" value="UniProtKB-SubCell"/>
</dbReference>
<reference evidence="5" key="1">
    <citation type="submission" date="2021-06" db="EMBL/GenBank/DDBJ databases">
        <authorList>
            <person name="Hodson N. C."/>
            <person name="Mongue J. A."/>
            <person name="Jaron S. K."/>
        </authorList>
    </citation>
    <scope>NUCLEOTIDE SEQUENCE</scope>
</reference>
<dbReference type="InterPro" id="IPR050863">
    <property type="entry name" value="CenT-Element_Derived"/>
</dbReference>
<keyword evidence="2" id="KW-0238">DNA-binding</keyword>
<dbReference type="Pfam" id="PF04218">
    <property type="entry name" value="CENP-B_N"/>
    <property type="match status" value="1"/>
</dbReference>
<name>A0A8J2LEC1_9HEXA</name>
<dbReference type="EMBL" id="CAJVCH010496840">
    <property type="protein sequence ID" value="CAG7820998.1"/>
    <property type="molecule type" value="Genomic_DNA"/>
</dbReference>
<comment type="caution">
    <text evidence="5">The sequence shown here is derived from an EMBL/GenBank/DDBJ whole genome shotgun (WGS) entry which is preliminary data.</text>
</comment>
<dbReference type="PROSITE" id="PS51253">
    <property type="entry name" value="HTH_CENPB"/>
    <property type="match status" value="1"/>
</dbReference>
<dbReference type="PANTHER" id="PTHR19303">
    <property type="entry name" value="TRANSPOSON"/>
    <property type="match status" value="1"/>
</dbReference>
<evidence type="ECO:0000256" key="2">
    <source>
        <dbReference type="ARBA" id="ARBA00023125"/>
    </source>
</evidence>
<dbReference type="GO" id="GO:0003677">
    <property type="term" value="F:DNA binding"/>
    <property type="evidence" value="ECO:0007669"/>
    <property type="project" value="UniProtKB-KW"/>
</dbReference>
<keyword evidence="3" id="KW-0539">Nucleus</keyword>
<evidence type="ECO:0000313" key="5">
    <source>
        <dbReference type="EMBL" id="CAG7820998.1"/>
    </source>
</evidence>
<accession>A0A8J2LEC1</accession>
<dbReference type="Pfam" id="PF03184">
    <property type="entry name" value="DDE_1"/>
    <property type="match status" value="1"/>
</dbReference>